<name>A0ABN0QQK5_MYCUL</name>
<evidence type="ECO:0000313" key="2">
    <source>
        <dbReference type="EMBL" id="EUA86855.1"/>
    </source>
</evidence>
<dbReference type="Pfam" id="PF22234">
    <property type="entry name" value="Rv2466c-like"/>
    <property type="match status" value="1"/>
</dbReference>
<feature type="compositionally biased region" description="Polar residues" evidence="1">
    <location>
        <begin position="181"/>
        <end position="190"/>
    </location>
</feature>
<evidence type="ECO:0000313" key="3">
    <source>
        <dbReference type="Proteomes" id="UP000020681"/>
    </source>
</evidence>
<dbReference type="InterPro" id="IPR036249">
    <property type="entry name" value="Thioredoxin-like_sf"/>
</dbReference>
<dbReference type="SUPFAM" id="SSF52833">
    <property type="entry name" value="Thioredoxin-like"/>
    <property type="match status" value="1"/>
</dbReference>
<evidence type="ECO:0000256" key="1">
    <source>
        <dbReference type="SAM" id="MobiDB-lite"/>
    </source>
</evidence>
<organism evidence="2 3">
    <name type="scientific">Mycobacterium ulcerans str. Harvey</name>
    <dbReference type="NCBI Taxonomy" id="1299332"/>
    <lineage>
        <taxon>Bacteria</taxon>
        <taxon>Bacillati</taxon>
        <taxon>Actinomycetota</taxon>
        <taxon>Actinomycetes</taxon>
        <taxon>Mycobacteriales</taxon>
        <taxon>Mycobacteriaceae</taxon>
        <taxon>Mycobacterium</taxon>
        <taxon>Mycobacterium ulcerans group</taxon>
    </lineage>
</organism>
<dbReference type="InterPro" id="IPR053977">
    <property type="entry name" value="Rv2466c-like"/>
</dbReference>
<reference evidence="2 3" key="1">
    <citation type="submission" date="2014-01" db="EMBL/GenBank/DDBJ databases">
        <authorList>
            <person name="Dobos K."/>
            <person name="Lenaerts A."/>
            <person name="Ordway D."/>
            <person name="DeGroote M.A."/>
            <person name="Parker T."/>
            <person name="Sizemore C."/>
            <person name="Tallon L.J."/>
            <person name="Sadzewicz L.K."/>
            <person name="Sengamalay N."/>
            <person name="Fraser C.M."/>
            <person name="Hine E."/>
            <person name="Shefchek K.A."/>
            <person name="Das S.P."/>
            <person name="Tettelin H."/>
        </authorList>
    </citation>
    <scope>NUCLEOTIDE SEQUENCE [LARGE SCALE GENOMIC DNA]</scope>
    <source>
        <strain evidence="2 3">Harvey</strain>
    </source>
</reference>
<feature type="compositionally biased region" description="Acidic residues" evidence="1">
    <location>
        <begin position="113"/>
        <end position="125"/>
    </location>
</feature>
<feature type="region of interest" description="Disordered" evidence="1">
    <location>
        <begin position="113"/>
        <end position="142"/>
    </location>
</feature>
<dbReference type="Gene3D" id="3.40.30.10">
    <property type="entry name" value="Glutaredoxin"/>
    <property type="match status" value="1"/>
</dbReference>
<feature type="region of interest" description="Disordered" evidence="1">
    <location>
        <begin position="181"/>
        <end position="205"/>
    </location>
</feature>
<comment type="caution">
    <text evidence="2">The sequence shown here is derived from an EMBL/GenBank/DDBJ whole genome shotgun (WGS) entry which is preliminary data.</text>
</comment>
<gene>
    <name evidence="2" type="ORF">I551_6656</name>
</gene>
<accession>A0ABN0QQK5</accession>
<dbReference type="Proteomes" id="UP000020681">
    <property type="component" value="Unassembled WGS sequence"/>
</dbReference>
<sequence length="205" mass="22192">MADVELYLDPICPFAWVTSRWLLEAAQSTHTPVTLRQMSLAVLNEGKDLDAKQQQMMQRSRQLGRLFAAVTTKYGADAFARLYDSIGTRIRLRREEITQGGIREALAETGLDESLSETLDDSGLDDEARHAHQASQDALGGTAGSPIIAVDGQGFFGPVLTRMPSGADGVRLLEAVLTAAKTPNSRSCSGPTRGRRFSMGRPADV</sequence>
<proteinExistence type="predicted"/>
<protein>
    <submittedName>
        <fullName evidence="2">DSBA-like thioredoxin domain protein</fullName>
    </submittedName>
</protein>
<keyword evidence="3" id="KW-1185">Reference proteome</keyword>
<dbReference type="EMBL" id="JAOL01000167">
    <property type="protein sequence ID" value="EUA86855.1"/>
    <property type="molecule type" value="Genomic_DNA"/>
</dbReference>